<comment type="caution">
    <text evidence="2">The sequence shown here is derived from an EMBL/GenBank/DDBJ whole genome shotgun (WGS) entry which is preliminary data.</text>
</comment>
<reference evidence="2 3" key="1">
    <citation type="journal article" date="2022" name="Front. Cell. Infect. Microbiol.">
        <title>The Genomes of Two Strains of Taenia crassiceps the Animal Model for the Study of Human Cysticercosis.</title>
        <authorList>
            <person name="Bobes R.J."/>
            <person name="Estrada K."/>
            <person name="Rios-Valencia D.G."/>
            <person name="Calderon-Gallegos A."/>
            <person name="de la Torre P."/>
            <person name="Carrero J.C."/>
            <person name="Sanchez-Flores A."/>
            <person name="Laclette J.P."/>
        </authorList>
    </citation>
    <scope>NUCLEOTIDE SEQUENCE [LARGE SCALE GENOMIC DNA]</scope>
    <source>
        <strain evidence="2">WFUcys</strain>
    </source>
</reference>
<feature type="compositionally biased region" description="Low complexity" evidence="1">
    <location>
        <begin position="14"/>
        <end position="27"/>
    </location>
</feature>
<sequence>MGRKSEHHIKSHILSPRAPSGGSSASLVPHRRKHDRTVVTNQERHYCVDEIRFRQERGIDFKRLLRSYTHFIEFPFQKEPLPGLLSMVLT</sequence>
<keyword evidence="3" id="KW-1185">Reference proteome</keyword>
<proteinExistence type="predicted"/>
<evidence type="ECO:0000256" key="1">
    <source>
        <dbReference type="SAM" id="MobiDB-lite"/>
    </source>
</evidence>
<name>A0ABR4QN40_9CEST</name>
<gene>
    <name evidence="2" type="ORF">TcWFU_006023</name>
</gene>
<dbReference type="EMBL" id="JAKROA010000002">
    <property type="protein sequence ID" value="KAL5110483.1"/>
    <property type="molecule type" value="Genomic_DNA"/>
</dbReference>
<feature type="compositionally biased region" description="Basic residues" evidence="1">
    <location>
        <begin position="1"/>
        <end position="11"/>
    </location>
</feature>
<evidence type="ECO:0000313" key="3">
    <source>
        <dbReference type="Proteomes" id="UP001651158"/>
    </source>
</evidence>
<protein>
    <submittedName>
        <fullName evidence="2">Uncharacterized protein</fullName>
    </submittedName>
</protein>
<accession>A0ABR4QN40</accession>
<feature type="region of interest" description="Disordered" evidence="1">
    <location>
        <begin position="1"/>
        <end position="39"/>
    </location>
</feature>
<evidence type="ECO:0000313" key="2">
    <source>
        <dbReference type="EMBL" id="KAL5110483.1"/>
    </source>
</evidence>
<dbReference type="Proteomes" id="UP001651158">
    <property type="component" value="Unassembled WGS sequence"/>
</dbReference>
<organism evidence="2 3">
    <name type="scientific">Taenia crassiceps</name>
    <dbReference type="NCBI Taxonomy" id="6207"/>
    <lineage>
        <taxon>Eukaryota</taxon>
        <taxon>Metazoa</taxon>
        <taxon>Spiralia</taxon>
        <taxon>Lophotrochozoa</taxon>
        <taxon>Platyhelminthes</taxon>
        <taxon>Cestoda</taxon>
        <taxon>Eucestoda</taxon>
        <taxon>Cyclophyllidea</taxon>
        <taxon>Taeniidae</taxon>
        <taxon>Taenia</taxon>
    </lineage>
</organism>